<keyword evidence="3" id="KW-1185">Reference proteome</keyword>
<dbReference type="AlphaFoldDB" id="B4G6X1"/>
<dbReference type="EMBL" id="CH479180">
    <property type="protein sequence ID" value="EDW28290.1"/>
    <property type="molecule type" value="Genomic_DNA"/>
</dbReference>
<dbReference type="Proteomes" id="UP000008744">
    <property type="component" value="Unassembled WGS sequence"/>
</dbReference>
<keyword evidence="1" id="KW-0732">Signal</keyword>
<reference evidence="2 3" key="1">
    <citation type="journal article" date="2007" name="Nature">
        <title>Evolution of genes and genomes on the Drosophila phylogeny.</title>
        <authorList>
            <consortium name="Drosophila 12 Genomes Consortium"/>
            <person name="Clark A.G."/>
            <person name="Eisen M.B."/>
            <person name="Smith D.R."/>
            <person name="Bergman C.M."/>
            <person name="Oliver B."/>
            <person name="Markow T.A."/>
            <person name="Kaufman T.C."/>
            <person name="Kellis M."/>
            <person name="Gelbart W."/>
            <person name="Iyer V.N."/>
            <person name="Pollard D.A."/>
            <person name="Sackton T.B."/>
            <person name="Larracuente A.M."/>
            <person name="Singh N.D."/>
            <person name="Abad J.P."/>
            <person name="Abt D.N."/>
            <person name="Adryan B."/>
            <person name="Aguade M."/>
            <person name="Akashi H."/>
            <person name="Anderson W.W."/>
            <person name="Aquadro C.F."/>
            <person name="Ardell D.H."/>
            <person name="Arguello R."/>
            <person name="Artieri C.G."/>
            <person name="Barbash D.A."/>
            <person name="Barker D."/>
            <person name="Barsanti P."/>
            <person name="Batterham P."/>
            <person name="Batzoglou S."/>
            <person name="Begun D."/>
            <person name="Bhutkar A."/>
            <person name="Blanco E."/>
            <person name="Bosak S.A."/>
            <person name="Bradley R.K."/>
            <person name="Brand A.D."/>
            <person name="Brent M.R."/>
            <person name="Brooks A.N."/>
            <person name="Brown R.H."/>
            <person name="Butlin R.K."/>
            <person name="Caggese C."/>
            <person name="Calvi B.R."/>
            <person name="Bernardo de Carvalho A."/>
            <person name="Caspi A."/>
            <person name="Castrezana S."/>
            <person name="Celniker S.E."/>
            <person name="Chang J.L."/>
            <person name="Chapple C."/>
            <person name="Chatterji S."/>
            <person name="Chinwalla A."/>
            <person name="Civetta A."/>
            <person name="Clifton S.W."/>
            <person name="Comeron J.M."/>
            <person name="Costello J.C."/>
            <person name="Coyne J.A."/>
            <person name="Daub J."/>
            <person name="David R.G."/>
            <person name="Delcher A.L."/>
            <person name="Delehaunty K."/>
            <person name="Do C.B."/>
            <person name="Ebling H."/>
            <person name="Edwards K."/>
            <person name="Eickbush T."/>
            <person name="Evans J.D."/>
            <person name="Filipski A."/>
            <person name="Findeiss S."/>
            <person name="Freyhult E."/>
            <person name="Fulton L."/>
            <person name="Fulton R."/>
            <person name="Garcia A.C."/>
            <person name="Gardiner A."/>
            <person name="Garfield D.A."/>
            <person name="Garvin B.E."/>
            <person name="Gibson G."/>
            <person name="Gilbert D."/>
            <person name="Gnerre S."/>
            <person name="Godfrey J."/>
            <person name="Good R."/>
            <person name="Gotea V."/>
            <person name="Gravely B."/>
            <person name="Greenberg A.J."/>
            <person name="Griffiths-Jones S."/>
            <person name="Gross S."/>
            <person name="Guigo R."/>
            <person name="Gustafson E.A."/>
            <person name="Haerty W."/>
            <person name="Hahn M.W."/>
            <person name="Halligan D.L."/>
            <person name="Halpern A.L."/>
            <person name="Halter G.M."/>
            <person name="Han M.V."/>
            <person name="Heger A."/>
            <person name="Hillier L."/>
            <person name="Hinrichs A.S."/>
            <person name="Holmes I."/>
            <person name="Hoskins R.A."/>
            <person name="Hubisz M.J."/>
            <person name="Hultmark D."/>
            <person name="Huntley M.A."/>
            <person name="Jaffe D.B."/>
            <person name="Jagadeeshan S."/>
            <person name="Jeck W.R."/>
            <person name="Johnson J."/>
            <person name="Jones C.D."/>
            <person name="Jordan W.C."/>
            <person name="Karpen G.H."/>
            <person name="Kataoka E."/>
            <person name="Keightley P.D."/>
            <person name="Kheradpour P."/>
            <person name="Kirkness E.F."/>
            <person name="Koerich L.B."/>
            <person name="Kristiansen K."/>
            <person name="Kudrna D."/>
            <person name="Kulathinal R.J."/>
            <person name="Kumar S."/>
            <person name="Kwok R."/>
            <person name="Lander E."/>
            <person name="Langley C.H."/>
            <person name="Lapoint R."/>
            <person name="Lazzaro B.P."/>
            <person name="Lee S.J."/>
            <person name="Levesque L."/>
            <person name="Li R."/>
            <person name="Lin C.F."/>
            <person name="Lin M.F."/>
            <person name="Lindblad-Toh K."/>
            <person name="Llopart A."/>
            <person name="Long M."/>
            <person name="Low L."/>
            <person name="Lozovsky E."/>
            <person name="Lu J."/>
            <person name="Luo M."/>
            <person name="Machado C.A."/>
            <person name="Makalowski W."/>
            <person name="Marzo M."/>
            <person name="Matsuda M."/>
            <person name="Matzkin L."/>
            <person name="McAllister B."/>
            <person name="McBride C.S."/>
            <person name="McKernan B."/>
            <person name="McKernan K."/>
            <person name="Mendez-Lago M."/>
            <person name="Minx P."/>
            <person name="Mollenhauer M.U."/>
            <person name="Montooth K."/>
            <person name="Mount S.M."/>
            <person name="Mu X."/>
            <person name="Myers E."/>
            <person name="Negre B."/>
            <person name="Newfeld S."/>
            <person name="Nielsen R."/>
            <person name="Noor M.A."/>
            <person name="O'Grady P."/>
            <person name="Pachter L."/>
            <person name="Papaceit M."/>
            <person name="Parisi M.J."/>
            <person name="Parisi M."/>
            <person name="Parts L."/>
            <person name="Pedersen J.S."/>
            <person name="Pesole G."/>
            <person name="Phillippy A.M."/>
            <person name="Ponting C.P."/>
            <person name="Pop M."/>
            <person name="Porcelli D."/>
            <person name="Powell J.R."/>
            <person name="Prohaska S."/>
            <person name="Pruitt K."/>
            <person name="Puig M."/>
            <person name="Quesneville H."/>
            <person name="Ram K.R."/>
            <person name="Rand D."/>
            <person name="Rasmussen M.D."/>
            <person name="Reed L.K."/>
            <person name="Reenan R."/>
            <person name="Reily A."/>
            <person name="Remington K.A."/>
            <person name="Rieger T.T."/>
            <person name="Ritchie M.G."/>
            <person name="Robin C."/>
            <person name="Rogers Y.H."/>
            <person name="Rohde C."/>
            <person name="Rozas J."/>
            <person name="Rubenfield M.J."/>
            <person name="Ruiz A."/>
            <person name="Russo S."/>
            <person name="Salzberg S.L."/>
            <person name="Sanchez-Gracia A."/>
            <person name="Saranga D.J."/>
            <person name="Sato H."/>
            <person name="Schaeffer S.W."/>
            <person name="Schatz M.C."/>
            <person name="Schlenke T."/>
            <person name="Schwartz R."/>
            <person name="Segarra C."/>
            <person name="Singh R.S."/>
            <person name="Sirot L."/>
            <person name="Sirota M."/>
            <person name="Sisneros N.B."/>
            <person name="Smith C.D."/>
            <person name="Smith T.F."/>
            <person name="Spieth J."/>
            <person name="Stage D.E."/>
            <person name="Stark A."/>
            <person name="Stephan W."/>
            <person name="Strausberg R.L."/>
            <person name="Strempel S."/>
            <person name="Sturgill D."/>
            <person name="Sutton G."/>
            <person name="Sutton G.G."/>
            <person name="Tao W."/>
            <person name="Teichmann S."/>
            <person name="Tobari Y.N."/>
            <person name="Tomimura Y."/>
            <person name="Tsolas J.M."/>
            <person name="Valente V.L."/>
            <person name="Venter E."/>
            <person name="Venter J.C."/>
            <person name="Vicario S."/>
            <person name="Vieira F.G."/>
            <person name="Vilella A.J."/>
            <person name="Villasante A."/>
            <person name="Walenz B."/>
            <person name="Wang J."/>
            <person name="Wasserman M."/>
            <person name="Watts T."/>
            <person name="Wilson D."/>
            <person name="Wilson R.K."/>
            <person name="Wing R.A."/>
            <person name="Wolfner M.F."/>
            <person name="Wong A."/>
            <person name="Wong G.K."/>
            <person name="Wu C.I."/>
            <person name="Wu G."/>
            <person name="Yamamoto D."/>
            <person name="Yang H.P."/>
            <person name="Yang S.P."/>
            <person name="Yorke J.A."/>
            <person name="Yoshida K."/>
            <person name="Zdobnov E."/>
            <person name="Zhang P."/>
            <person name="Zhang Y."/>
            <person name="Zimin A.V."/>
            <person name="Baldwin J."/>
            <person name="Abdouelleil A."/>
            <person name="Abdulkadir J."/>
            <person name="Abebe A."/>
            <person name="Abera B."/>
            <person name="Abreu J."/>
            <person name="Acer S.C."/>
            <person name="Aftuck L."/>
            <person name="Alexander A."/>
            <person name="An P."/>
            <person name="Anderson E."/>
            <person name="Anderson S."/>
            <person name="Arachi H."/>
            <person name="Azer M."/>
            <person name="Bachantsang P."/>
            <person name="Barry A."/>
            <person name="Bayul T."/>
            <person name="Berlin A."/>
            <person name="Bessette D."/>
            <person name="Bloom T."/>
            <person name="Blye J."/>
            <person name="Boguslavskiy L."/>
            <person name="Bonnet C."/>
            <person name="Boukhgalter B."/>
            <person name="Bourzgui I."/>
            <person name="Brown A."/>
            <person name="Cahill P."/>
            <person name="Channer S."/>
            <person name="Cheshatsang Y."/>
            <person name="Chuda L."/>
            <person name="Citroen M."/>
            <person name="Collymore A."/>
            <person name="Cooke P."/>
            <person name="Costello M."/>
            <person name="D'Aco K."/>
            <person name="Daza R."/>
            <person name="De Haan G."/>
            <person name="DeGray S."/>
            <person name="DeMaso C."/>
            <person name="Dhargay N."/>
            <person name="Dooley K."/>
            <person name="Dooley E."/>
            <person name="Doricent M."/>
            <person name="Dorje P."/>
            <person name="Dorjee K."/>
            <person name="Dupes A."/>
            <person name="Elong R."/>
            <person name="Falk J."/>
            <person name="Farina A."/>
            <person name="Faro S."/>
            <person name="Ferguson D."/>
            <person name="Fisher S."/>
            <person name="Foley C.D."/>
            <person name="Franke A."/>
            <person name="Friedrich D."/>
            <person name="Gadbois L."/>
            <person name="Gearin G."/>
            <person name="Gearin C.R."/>
            <person name="Giannoukos G."/>
            <person name="Goode T."/>
            <person name="Graham J."/>
            <person name="Grandbois E."/>
            <person name="Grewal S."/>
            <person name="Gyaltsen K."/>
            <person name="Hafez N."/>
            <person name="Hagos B."/>
            <person name="Hall J."/>
            <person name="Henson C."/>
            <person name="Hollinger A."/>
            <person name="Honan T."/>
            <person name="Huard M.D."/>
            <person name="Hughes L."/>
            <person name="Hurhula B."/>
            <person name="Husby M.E."/>
            <person name="Kamat A."/>
            <person name="Kanga B."/>
            <person name="Kashin S."/>
            <person name="Khazanovich D."/>
            <person name="Kisner P."/>
            <person name="Lance K."/>
            <person name="Lara M."/>
            <person name="Lee W."/>
            <person name="Lennon N."/>
            <person name="Letendre F."/>
            <person name="LeVine R."/>
            <person name="Lipovsky A."/>
            <person name="Liu X."/>
            <person name="Liu J."/>
            <person name="Liu S."/>
            <person name="Lokyitsang T."/>
            <person name="Lokyitsang Y."/>
            <person name="Lubonja R."/>
            <person name="Lui A."/>
            <person name="MacDonald P."/>
            <person name="Magnisalis V."/>
            <person name="Maru K."/>
            <person name="Matthews C."/>
            <person name="McCusker W."/>
            <person name="McDonough S."/>
            <person name="Mehta T."/>
            <person name="Meldrim J."/>
            <person name="Meneus L."/>
            <person name="Mihai O."/>
            <person name="Mihalev A."/>
            <person name="Mihova T."/>
            <person name="Mittelman R."/>
            <person name="Mlenga V."/>
            <person name="Montmayeur A."/>
            <person name="Mulrain L."/>
            <person name="Navidi A."/>
            <person name="Naylor J."/>
            <person name="Negash T."/>
            <person name="Nguyen T."/>
            <person name="Nguyen N."/>
            <person name="Nicol R."/>
            <person name="Norbu C."/>
            <person name="Norbu N."/>
            <person name="Novod N."/>
            <person name="O'Neill B."/>
            <person name="Osman S."/>
            <person name="Markiewicz E."/>
            <person name="Oyono O.L."/>
            <person name="Patti C."/>
            <person name="Phunkhang P."/>
            <person name="Pierre F."/>
            <person name="Priest M."/>
            <person name="Raghuraman S."/>
            <person name="Rege F."/>
            <person name="Reyes R."/>
            <person name="Rise C."/>
            <person name="Rogov P."/>
            <person name="Ross K."/>
            <person name="Ryan E."/>
            <person name="Settipalli S."/>
            <person name="Shea T."/>
            <person name="Sherpa N."/>
            <person name="Shi L."/>
            <person name="Shih D."/>
            <person name="Sparrow T."/>
            <person name="Spaulding J."/>
            <person name="Stalker J."/>
            <person name="Stange-Thomann N."/>
            <person name="Stavropoulos S."/>
            <person name="Stone C."/>
            <person name="Strader C."/>
            <person name="Tesfaye S."/>
            <person name="Thomson T."/>
            <person name="Thoulutsang Y."/>
            <person name="Thoulutsang D."/>
            <person name="Topham K."/>
            <person name="Topping I."/>
            <person name="Tsamla T."/>
            <person name="Vassiliev H."/>
            <person name="Vo A."/>
            <person name="Wangchuk T."/>
            <person name="Wangdi T."/>
            <person name="Weiand M."/>
            <person name="Wilkinson J."/>
            <person name="Wilson A."/>
            <person name="Yadav S."/>
            <person name="Young G."/>
            <person name="Yu Q."/>
            <person name="Zembek L."/>
            <person name="Zhong D."/>
            <person name="Zimmer A."/>
            <person name="Zwirko Z."/>
            <person name="Jaffe D.B."/>
            <person name="Alvarez P."/>
            <person name="Brockman W."/>
            <person name="Butler J."/>
            <person name="Chin C."/>
            <person name="Gnerre S."/>
            <person name="Grabherr M."/>
            <person name="Kleber M."/>
            <person name="Mauceli E."/>
            <person name="MacCallum I."/>
        </authorList>
    </citation>
    <scope>NUCLEOTIDE SEQUENCE [LARGE SCALE GENOMIC DNA]</scope>
    <source>
        <strain evidence="3">MSH-3 / Tucson 14011-0111.49</strain>
    </source>
</reference>
<dbReference type="STRING" id="7234.B4G6X1"/>
<gene>
    <name evidence="2" type="primary">Dper\GL19124</name>
    <name evidence="2" type="ORF">Dper_GL19124</name>
</gene>
<protein>
    <submittedName>
        <fullName evidence="2">GL19124</fullName>
    </submittedName>
</protein>
<feature type="signal peptide" evidence="1">
    <location>
        <begin position="1"/>
        <end position="21"/>
    </location>
</feature>
<evidence type="ECO:0000256" key="1">
    <source>
        <dbReference type="SAM" id="SignalP"/>
    </source>
</evidence>
<dbReference type="HOGENOM" id="CLU_132843_0_0_1"/>
<dbReference type="OMA" id="LFGVRCR"/>
<feature type="chain" id="PRO_5002805907" evidence="1">
    <location>
        <begin position="22"/>
        <end position="172"/>
    </location>
</feature>
<dbReference type="GO" id="GO:0007304">
    <property type="term" value="P:chorion-containing eggshell formation"/>
    <property type="evidence" value="ECO:0007669"/>
    <property type="project" value="EnsemblMetazoa"/>
</dbReference>
<dbReference type="OrthoDB" id="7882966at2759"/>
<evidence type="ECO:0000313" key="3">
    <source>
        <dbReference type="Proteomes" id="UP000008744"/>
    </source>
</evidence>
<dbReference type="PhylomeDB" id="B4G6X1"/>
<evidence type="ECO:0000313" key="2">
    <source>
        <dbReference type="EMBL" id="EDW28290.1"/>
    </source>
</evidence>
<organism evidence="3">
    <name type="scientific">Drosophila persimilis</name>
    <name type="common">Fruit fly</name>
    <dbReference type="NCBI Taxonomy" id="7234"/>
    <lineage>
        <taxon>Eukaryota</taxon>
        <taxon>Metazoa</taxon>
        <taxon>Ecdysozoa</taxon>
        <taxon>Arthropoda</taxon>
        <taxon>Hexapoda</taxon>
        <taxon>Insecta</taxon>
        <taxon>Pterygota</taxon>
        <taxon>Neoptera</taxon>
        <taxon>Endopterygota</taxon>
        <taxon>Diptera</taxon>
        <taxon>Brachycera</taxon>
        <taxon>Muscomorpha</taxon>
        <taxon>Ephydroidea</taxon>
        <taxon>Drosophilidae</taxon>
        <taxon>Drosophila</taxon>
        <taxon>Sophophora</taxon>
    </lineage>
</organism>
<accession>B4G6X1</accession>
<sequence length="172" mass="19413">MSHLRFQLFVLYSFCFHSSLHQLVPVPDSDLMAGNELLMASAEDDLEWTQANWQLVIPWLLQLQQVRLCVAVSIFDQQLVYGTPCAGLLAQGPLMASCDIGHIEDLSVTMRDAFGPMLFDTMQKCRPGLELFGLLTRSTLSIRLPMLTDVSRHSGLPYQCQEPERRSNAELE</sequence>
<proteinExistence type="predicted"/>
<name>B4G6X1_DROPE</name>
<dbReference type="eggNOG" id="ENOG502TCC5">
    <property type="taxonomic scope" value="Eukaryota"/>
</dbReference>